<dbReference type="Gene3D" id="1.25.40.10">
    <property type="entry name" value="Tetratricopeptide repeat domain"/>
    <property type="match status" value="1"/>
</dbReference>
<organism evidence="3 4">
    <name type="scientific">Tepidimonas taiwanensis</name>
    <dbReference type="NCBI Taxonomy" id="307486"/>
    <lineage>
        <taxon>Bacteria</taxon>
        <taxon>Pseudomonadati</taxon>
        <taxon>Pseudomonadota</taxon>
        <taxon>Betaproteobacteria</taxon>
        <taxon>Burkholderiales</taxon>
        <taxon>Tepidimonas</taxon>
    </lineage>
</organism>
<protein>
    <submittedName>
        <fullName evidence="3">Beta-barrel assembly-enhancing protease</fullName>
        <ecNumber evidence="3">3.4.-.-</ecNumber>
    </submittedName>
</protein>
<comment type="caution">
    <text evidence="3">The sequence shown here is derived from an EMBL/GenBank/DDBJ whole genome shotgun (WGS) entry which is preliminary data.</text>
</comment>
<dbReference type="Proteomes" id="UP000317763">
    <property type="component" value="Unassembled WGS sequence"/>
</dbReference>
<dbReference type="EC" id="3.4.-.-" evidence="3"/>
<evidence type="ECO:0000313" key="4">
    <source>
        <dbReference type="Proteomes" id="UP000317763"/>
    </source>
</evidence>
<proteinExistence type="predicted"/>
<sequence>MPDFSAPLLHRTAARPWPLRRALAAAAWALGVTLGSPALHAQPATAAAAPYAEVQRLLADGDAVLARQRLQQWLQDHPDDAQARLLLGVALAAAGDAAGAQREYETLTQRYPELPEPYNNLAVLHAAAGRLQEARAALEAAIRFHPDYATAHRNLGDVYAQLALGHWQRALALQPDIPGLGRRADALRQLLATPPAAR</sequence>
<dbReference type="Pfam" id="PF13414">
    <property type="entry name" value="TPR_11"/>
    <property type="match status" value="1"/>
</dbReference>
<dbReference type="PROSITE" id="PS50005">
    <property type="entry name" value="TPR"/>
    <property type="match status" value="1"/>
</dbReference>
<keyword evidence="4" id="KW-1185">Reference proteome</keyword>
<dbReference type="GO" id="GO:0006508">
    <property type="term" value="P:proteolysis"/>
    <property type="evidence" value="ECO:0007669"/>
    <property type="project" value="UniProtKB-KW"/>
</dbReference>
<feature type="signal peptide" evidence="2">
    <location>
        <begin position="1"/>
        <end position="41"/>
    </location>
</feature>
<evidence type="ECO:0000256" key="2">
    <source>
        <dbReference type="SAM" id="SignalP"/>
    </source>
</evidence>
<gene>
    <name evidence="3" type="primary">bepA_2</name>
    <name evidence="3" type="ORF">Ttaiw_00700</name>
</gene>
<name>A0A554XBF8_9BURK</name>
<dbReference type="InterPro" id="IPR019734">
    <property type="entry name" value="TPR_rpt"/>
</dbReference>
<accession>A0A554XBF8</accession>
<dbReference type="AlphaFoldDB" id="A0A554XBF8"/>
<dbReference type="InterPro" id="IPR011990">
    <property type="entry name" value="TPR-like_helical_dom_sf"/>
</dbReference>
<evidence type="ECO:0000256" key="1">
    <source>
        <dbReference type="PROSITE-ProRule" id="PRU00339"/>
    </source>
</evidence>
<keyword evidence="3" id="KW-0645">Protease</keyword>
<dbReference type="GO" id="GO:0008233">
    <property type="term" value="F:peptidase activity"/>
    <property type="evidence" value="ECO:0007669"/>
    <property type="project" value="UniProtKB-KW"/>
</dbReference>
<feature type="chain" id="PRO_5022185951" evidence="2">
    <location>
        <begin position="42"/>
        <end position="198"/>
    </location>
</feature>
<evidence type="ECO:0000313" key="3">
    <source>
        <dbReference type="EMBL" id="TSE33154.1"/>
    </source>
</evidence>
<dbReference type="SMART" id="SM00028">
    <property type="entry name" value="TPR"/>
    <property type="match status" value="3"/>
</dbReference>
<dbReference type="EMBL" id="VJOM01000005">
    <property type="protein sequence ID" value="TSE33154.1"/>
    <property type="molecule type" value="Genomic_DNA"/>
</dbReference>
<reference evidence="3 4" key="1">
    <citation type="submission" date="2019-07" db="EMBL/GenBank/DDBJ databases">
        <title>Tepidimonas taiwanensis I1-1 draft genome.</title>
        <authorList>
            <person name="Da Costa M.S."/>
            <person name="Froufe H.J.C."/>
            <person name="Egas C."/>
            <person name="Albuquerque L."/>
        </authorList>
    </citation>
    <scope>NUCLEOTIDE SEQUENCE [LARGE SCALE GENOMIC DNA]</scope>
    <source>
        <strain evidence="3 4">I1-1</strain>
    </source>
</reference>
<dbReference type="RefSeq" id="WP_143897483.1">
    <property type="nucleotide sequence ID" value="NZ_CP083911.1"/>
</dbReference>
<dbReference type="SUPFAM" id="SSF48452">
    <property type="entry name" value="TPR-like"/>
    <property type="match status" value="1"/>
</dbReference>
<keyword evidence="3" id="KW-0378">Hydrolase</keyword>
<feature type="repeat" description="TPR" evidence="1">
    <location>
        <begin position="115"/>
        <end position="148"/>
    </location>
</feature>
<dbReference type="STRING" id="307486.GCA_000807215_01867"/>
<dbReference type="Pfam" id="PF14559">
    <property type="entry name" value="TPR_19"/>
    <property type="match status" value="1"/>
</dbReference>
<keyword evidence="1" id="KW-0802">TPR repeat</keyword>
<dbReference type="OrthoDB" id="5294075at2"/>
<keyword evidence="2" id="KW-0732">Signal</keyword>